<sequence length="142" mass="15341">MFYKNAYRKQRGGALIVAIFVIVVMSLMAAAMIRIDWSSQDTTTREVLGTRAWFTAHSGNEMMLNLLFPIGVSGANATVCNGSSAFTPANNYNCRATVTCTPSSVSRAGSTMTTFYLESTATCGSGALQVTRTQETWAKDLQ</sequence>
<dbReference type="RefSeq" id="WP_107255392.1">
    <property type="nucleotide sequence ID" value="NZ_PYOC01000011.1"/>
</dbReference>
<dbReference type="AlphaFoldDB" id="A0A2T3L3W6"/>
<name>A0A2T3L3W6_9GAMM</name>
<comment type="caution">
    <text evidence="2">The sequence shown here is derived from an EMBL/GenBank/DDBJ whole genome shotgun (WGS) entry which is preliminary data.</text>
</comment>
<dbReference type="Proteomes" id="UP000241803">
    <property type="component" value="Unassembled WGS sequence"/>
</dbReference>
<organism evidence="2 3">
    <name type="scientific">Photobacterium indicum</name>
    <dbReference type="NCBI Taxonomy" id="81447"/>
    <lineage>
        <taxon>Bacteria</taxon>
        <taxon>Pseudomonadati</taxon>
        <taxon>Pseudomonadota</taxon>
        <taxon>Gammaproteobacteria</taxon>
        <taxon>Vibrionales</taxon>
        <taxon>Vibrionaceae</taxon>
        <taxon>Photobacterium</taxon>
    </lineage>
</organism>
<gene>
    <name evidence="2" type="ORF">C9J47_21835</name>
</gene>
<keyword evidence="1" id="KW-0472">Membrane</keyword>
<evidence type="ECO:0000256" key="1">
    <source>
        <dbReference type="SAM" id="Phobius"/>
    </source>
</evidence>
<feature type="transmembrane region" description="Helical" evidence="1">
    <location>
        <begin position="12"/>
        <end position="33"/>
    </location>
</feature>
<keyword evidence="3" id="KW-1185">Reference proteome</keyword>
<protein>
    <submittedName>
        <fullName evidence="2">MSHA biogenesis protein MshP</fullName>
    </submittedName>
</protein>
<dbReference type="EMBL" id="PYOC01000011">
    <property type="protein sequence ID" value="PSV43897.1"/>
    <property type="molecule type" value="Genomic_DNA"/>
</dbReference>
<evidence type="ECO:0000313" key="3">
    <source>
        <dbReference type="Proteomes" id="UP000241803"/>
    </source>
</evidence>
<reference evidence="2 3" key="1">
    <citation type="submission" date="2018-03" db="EMBL/GenBank/DDBJ databases">
        <title>Whole genome sequencing of Histamine producing bacteria.</title>
        <authorList>
            <person name="Butler K."/>
        </authorList>
    </citation>
    <scope>NUCLEOTIDE SEQUENCE [LARGE SCALE GENOMIC DNA]</scope>
    <source>
        <strain evidence="2 3">ATCC 19614</strain>
    </source>
</reference>
<evidence type="ECO:0000313" key="2">
    <source>
        <dbReference type="EMBL" id="PSV43897.1"/>
    </source>
</evidence>
<keyword evidence="1" id="KW-0812">Transmembrane</keyword>
<accession>A0A2T3L3W6</accession>
<keyword evidence="1" id="KW-1133">Transmembrane helix</keyword>
<proteinExistence type="predicted"/>